<keyword evidence="2" id="KW-1185">Reference proteome</keyword>
<protein>
    <submittedName>
        <fullName evidence="1">Uncharacterized protein</fullName>
    </submittedName>
</protein>
<evidence type="ECO:0000313" key="1">
    <source>
        <dbReference type="EMBL" id="TFK68650.1"/>
    </source>
</evidence>
<accession>A0ACD3AS49</accession>
<feature type="non-terminal residue" evidence="1">
    <location>
        <position position="81"/>
    </location>
</feature>
<reference evidence="1 2" key="1">
    <citation type="journal article" date="2019" name="Nat. Ecol. Evol.">
        <title>Megaphylogeny resolves global patterns of mushroom evolution.</title>
        <authorList>
            <person name="Varga T."/>
            <person name="Krizsan K."/>
            <person name="Foldi C."/>
            <person name="Dima B."/>
            <person name="Sanchez-Garcia M."/>
            <person name="Sanchez-Ramirez S."/>
            <person name="Szollosi G.J."/>
            <person name="Szarkandi J.G."/>
            <person name="Papp V."/>
            <person name="Albert L."/>
            <person name="Andreopoulos W."/>
            <person name="Angelini C."/>
            <person name="Antonin V."/>
            <person name="Barry K.W."/>
            <person name="Bougher N.L."/>
            <person name="Buchanan P."/>
            <person name="Buyck B."/>
            <person name="Bense V."/>
            <person name="Catcheside P."/>
            <person name="Chovatia M."/>
            <person name="Cooper J."/>
            <person name="Damon W."/>
            <person name="Desjardin D."/>
            <person name="Finy P."/>
            <person name="Geml J."/>
            <person name="Haridas S."/>
            <person name="Hughes K."/>
            <person name="Justo A."/>
            <person name="Karasinski D."/>
            <person name="Kautmanova I."/>
            <person name="Kiss B."/>
            <person name="Kocsube S."/>
            <person name="Kotiranta H."/>
            <person name="LaButti K.M."/>
            <person name="Lechner B.E."/>
            <person name="Liimatainen K."/>
            <person name="Lipzen A."/>
            <person name="Lukacs Z."/>
            <person name="Mihaltcheva S."/>
            <person name="Morgado L.N."/>
            <person name="Niskanen T."/>
            <person name="Noordeloos M.E."/>
            <person name="Ohm R.A."/>
            <person name="Ortiz-Santana B."/>
            <person name="Ovrebo C."/>
            <person name="Racz N."/>
            <person name="Riley R."/>
            <person name="Savchenko A."/>
            <person name="Shiryaev A."/>
            <person name="Soop K."/>
            <person name="Spirin V."/>
            <person name="Szebenyi C."/>
            <person name="Tomsovsky M."/>
            <person name="Tulloss R.E."/>
            <person name="Uehling J."/>
            <person name="Grigoriev I.V."/>
            <person name="Vagvolgyi C."/>
            <person name="Papp T."/>
            <person name="Martin F.M."/>
            <person name="Miettinen O."/>
            <person name="Hibbett D.S."/>
            <person name="Nagy L.G."/>
        </authorList>
    </citation>
    <scope>NUCLEOTIDE SEQUENCE [LARGE SCALE GENOMIC DNA]</scope>
    <source>
        <strain evidence="1 2">NL-1719</strain>
    </source>
</reference>
<organism evidence="1 2">
    <name type="scientific">Pluteus cervinus</name>
    <dbReference type="NCBI Taxonomy" id="181527"/>
    <lineage>
        <taxon>Eukaryota</taxon>
        <taxon>Fungi</taxon>
        <taxon>Dikarya</taxon>
        <taxon>Basidiomycota</taxon>
        <taxon>Agaricomycotina</taxon>
        <taxon>Agaricomycetes</taxon>
        <taxon>Agaricomycetidae</taxon>
        <taxon>Agaricales</taxon>
        <taxon>Pluteineae</taxon>
        <taxon>Pluteaceae</taxon>
        <taxon>Pluteus</taxon>
    </lineage>
</organism>
<dbReference type="Proteomes" id="UP000308600">
    <property type="component" value="Unassembled WGS sequence"/>
</dbReference>
<evidence type="ECO:0000313" key="2">
    <source>
        <dbReference type="Proteomes" id="UP000308600"/>
    </source>
</evidence>
<proteinExistence type="predicted"/>
<gene>
    <name evidence="1" type="ORF">BDN72DRAFT_733838</name>
</gene>
<name>A0ACD3AS49_9AGAR</name>
<feature type="non-terminal residue" evidence="1">
    <location>
        <position position="1"/>
    </location>
</feature>
<sequence length="81" mass="9265">LIDAKILALKAQLRDLFQERNAVAPVGRMLPELLVQVFSYLRREWSVGGENGKVPLTLKFTHVSRHWRAVALNCPALWNEI</sequence>
<dbReference type="EMBL" id="ML208347">
    <property type="protein sequence ID" value="TFK68650.1"/>
    <property type="molecule type" value="Genomic_DNA"/>
</dbReference>